<keyword evidence="4" id="KW-0539">Nucleus</keyword>
<dbReference type="Pfam" id="PF09696">
    <property type="entry name" value="Ctf8"/>
    <property type="match status" value="1"/>
</dbReference>
<accession>A0A3N4I7B5</accession>
<feature type="region of interest" description="Disordered" evidence="7">
    <location>
        <begin position="1"/>
        <end position="22"/>
    </location>
</feature>
<keyword evidence="9" id="KW-1185">Reference proteome</keyword>
<evidence type="ECO:0000313" key="8">
    <source>
        <dbReference type="EMBL" id="RPA81965.1"/>
    </source>
</evidence>
<dbReference type="PANTHER" id="PTHR28605:SF1">
    <property type="entry name" value="CHROMOSOME TRANSMISSION FIDELITY FACTOR 8"/>
    <property type="match status" value="1"/>
</dbReference>
<dbReference type="GO" id="GO:0031390">
    <property type="term" value="C:Ctf18 RFC-like complex"/>
    <property type="evidence" value="ECO:0007669"/>
    <property type="project" value="InterPro"/>
</dbReference>
<keyword evidence="5" id="KW-0131">Cell cycle</keyword>
<organism evidence="8 9">
    <name type="scientific">Ascobolus immersus RN42</name>
    <dbReference type="NCBI Taxonomy" id="1160509"/>
    <lineage>
        <taxon>Eukaryota</taxon>
        <taxon>Fungi</taxon>
        <taxon>Dikarya</taxon>
        <taxon>Ascomycota</taxon>
        <taxon>Pezizomycotina</taxon>
        <taxon>Pezizomycetes</taxon>
        <taxon>Pezizales</taxon>
        <taxon>Ascobolaceae</taxon>
        <taxon>Ascobolus</taxon>
    </lineage>
</organism>
<evidence type="ECO:0008006" key="10">
    <source>
        <dbReference type="Google" id="ProtNLM"/>
    </source>
</evidence>
<dbReference type="GO" id="GO:0006260">
    <property type="term" value="P:DNA replication"/>
    <property type="evidence" value="ECO:0007669"/>
    <property type="project" value="UniProtKB-KW"/>
</dbReference>
<keyword evidence="2" id="KW-0235">DNA replication</keyword>
<dbReference type="Proteomes" id="UP000275078">
    <property type="component" value="Unassembled WGS sequence"/>
</dbReference>
<dbReference type="GO" id="GO:0003677">
    <property type="term" value="F:DNA binding"/>
    <property type="evidence" value="ECO:0007669"/>
    <property type="project" value="UniProtKB-KW"/>
</dbReference>
<dbReference type="STRING" id="1160509.A0A3N4I7B5"/>
<evidence type="ECO:0000256" key="4">
    <source>
        <dbReference type="ARBA" id="ARBA00023242"/>
    </source>
</evidence>
<gene>
    <name evidence="8" type="ORF">BJ508DRAFT_376098</name>
</gene>
<keyword evidence="3" id="KW-0238">DNA-binding</keyword>
<protein>
    <recommendedName>
        <fullName evidence="10">Chromosome transmission fidelity protein 8</fullName>
    </recommendedName>
</protein>
<evidence type="ECO:0000256" key="5">
    <source>
        <dbReference type="ARBA" id="ARBA00023306"/>
    </source>
</evidence>
<proteinExistence type="inferred from homology"/>
<evidence type="ECO:0000256" key="1">
    <source>
        <dbReference type="ARBA" id="ARBA00004123"/>
    </source>
</evidence>
<evidence type="ECO:0000256" key="2">
    <source>
        <dbReference type="ARBA" id="ARBA00022705"/>
    </source>
</evidence>
<dbReference type="InterPro" id="IPR018607">
    <property type="entry name" value="Ctf8"/>
</dbReference>
<dbReference type="GO" id="GO:0007064">
    <property type="term" value="P:mitotic sister chromatid cohesion"/>
    <property type="evidence" value="ECO:0007669"/>
    <property type="project" value="InterPro"/>
</dbReference>
<evidence type="ECO:0000256" key="6">
    <source>
        <dbReference type="ARBA" id="ARBA00038447"/>
    </source>
</evidence>
<dbReference type="OrthoDB" id="121932at2759"/>
<comment type="subcellular location">
    <subcellularLocation>
        <location evidence="1">Nucleus</location>
    </subcellularLocation>
</comment>
<dbReference type="EMBL" id="ML119675">
    <property type="protein sequence ID" value="RPA81965.1"/>
    <property type="molecule type" value="Genomic_DNA"/>
</dbReference>
<evidence type="ECO:0000256" key="7">
    <source>
        <dbReference type="SAM" id="MobiDB-lite"/>
    </source>
</evidence>
<evidence type="ECO:0000256" key="3">
    <source>
        <dbReference type="ARBA" id="ARBA00023125"/>
    </source>
</evidence>
<comment type="similarity">
    <text evidence="6">Belongs to the CTF8 family.</text>
</comment>
<dbReference type="PANTHER" id="PTHR28605">
    <property type="entry name" value="CTF8, CHROMOSOME TRANSMISSION FIDELITY FACTOR 8 HOMOLOG (S. CEREVISIAE)"/>
    <property type="match status" value="1"/>
</dbReference>
<reference evidence="8 9" key="1">
    <citation type="journal article" date="2018" name="Nat. Ecol. Evol.">
        <title>Pezizomycetes genomes reveal the molecular basis of ectomycorrhizal truffle lifestyle.</title>
        <authorList>
            <person name="Murat C."/>
            <person name="Payen T."/>
            <person name="Noel B."/>
            <person name="Kuo A."/>
            <person name="Morin E."/>
            <person name="Chen J."/>
            <person name="Kohler A."/>
            <person name="Krizsan K."/>
            <person name="Balestrini R."/>
            <person name="Da Silva C."/>
            <person name="Montanini B."/>
            <person name="Hainaut M."/>
            <person name="Levati E."/>
            <person name="Barry K.W."/>
            <person name="Belfiori B."/>
            <person name="Cichocki N."/>
            <person name="Clum A."/>
            <person name="Dockter R.B."/>
            <person name="Fauchery L."/>
            <person name="Guy J."/>
            <person name="Iotti M."/>
            <person name="Le Tacon F."/>
            <person name="Lindquist E.A."/>
            <person name="Lipzen A."/>
            <person name="Malagnac F."/>
            <person name="Mello A."/>
            <person name="Molinier V."/>
            <person name="Miyauchi S."/>
            <person name="Poulain J."/>
            <person name="Riccioni C."/>
            <person name="Rubini A."/>
            <person name="Sitrit Y."/>
            <person name="Splivallo R."/>
            <person name="Traeger S."/>
            <person name="Wang M."/>
            <person name="Zifcakova L."/>
            <person name="Wipf D."/>
            <person name="Zambonelli A."/>
            <person name="Paolocci F."/>
            <person name="Nowrousian M."/>
            <person name="Ottonello S."/>
            <person name="Baldrian P."/>
            <person name="Spatafora J.W."/>
            <person name="Henrissat B."/>
            <person name="Nagy L.G."/>
            <person name="Aury J.M."/>
            <person name="Wincker P."/>
            <person name="Grigoriev I.V."/>
            <person name="Bonfante P."/>
            <person name="Martin F.M."/>
        </authorList>
    </citation>
    <scope>NUCLEOTIDE SEQUENCE [LARGE SCALE GENOMIC DNA]</scope>
    <source>
        <strain evidence="8 9">RN42</strain>
    </source>
</reference>
<name>A0A3N4I7B5_ASCIM</name>
<sequence>MPSVPIHPPNPPATKAPSPLPPILHTPTGLAILELQSTIHFAPGAMEEDGITPIGRLEFPESVMTGEWDGKSVWAYIGEHQRMRGEVKKLKTPLGILKRKTVGEPPSEGVEGEELEIAEIVKYKIIFSERPEPVS</sequence>
<evidence type="ECO:0000313" key="9">
    <source>
        <dbReference type="Proteomes" id="UP000275078"/>
    </source>
</evidence>
<dbReference type="AlphaFoldDB" id="A0A3N4I7B5"/>